<evidence type="ECO:0000313" key="5">
    <source>
        <dbReference type="Proteomes" id="UP000247346"/>
    </source>
</evidence>
<dbReference type="InterPro" id="IPR029063">
    <property type="entry name" value="SAM-dependent_MTases_sf"/>
</dbReference>
<feature type="domain" description="N6 adenine-specific DNA methyltransferase N-terminal" evidence="3">
    <location>
        <begin position="12"/>
        <end position="58"/>
    </location>
</feature>
<dbReference type="InterPro" id="IPR038333">
    <property type="entry name" value="T1MK-like_N_sf"/>
</dbReference>
<dbReference type="InterPro" id="IPR022749">
    <property type="entry name" value="D12N6_MeTrfase_N"/>
</dbReference>
<sequence length="75" mass="8608">MERIEHKFFKELEKKLWTAADKLRSALDASVYKHVFSGPVFLKYVSDALEERQRELEEHWILAAATGNAADITAS</sequence>
<proteinExistence type="inferred from homology"/>
<dbReference type="GeneID" id="93880262"/>
<dbReference type="SUPFAM" id="SSF53335">
    <property type="entry name" value="S-adenosyl-L-methionine-dependent methyltransferases"/>
    <property type="match status" value="1"/>
</dbReference>
<evidence type="ECO:0000256" key="2">
    <source>
        <dbReference type="ARBA" id="ARBA00022747"/>
    </source>
</evidence>
<reference evidence="4 5" key="1">
    <citation type="submission" date="2016-08" db="EMBL/GenBank/DDBJ databases">
        <authorList>
            <person name="Seilhamer J.J."/>
        </authorList>
    </citation>
    <scope>NUCLEOTIDE SEQUENCE [LARGE SCALE GENOMIC DNA]</scope>
    <source>
        <strain evidence="4 5">CFBP4641</strain>
    </source>
</reference>
<dbReference type="RefSeq" id="WP_010340104.1">
    <property type="nucleotide sequence ID" value="NZ_CP132343.1"/>
</dbReference>
<keyword evidence="4" id="KW-0489">Methyltransferase</keyword>
<protein>
    <submittedName>
        <fullName evidence="4">DNA methyltransferase</fullName>
    </submittedName>
</protein>
<dbReference type="Gene3D" id="1.20.1260.30">
    <property type="match status" value="1"/>
</dbReference>
<organism evidence="4 5">
    <name type="scientific">Xanthomonas sacchari</name>
    <dbReference type="NCBI Taxonomy" id="56458"/>
    <lineage>
        <taxon>Bacteria</taxon>
        <taxon>Pseudomonadati</taxon>
        <taxon>Pseudomonadota</taxon>
        <taxon>Gammaproteobacteria</taxon>
        <taxon>Lysobacterales</taxon>
        <taxon>Lysobacteraceae</taxon>
        <taxon>Xanthomonas</taxon>
    </lineage>
</organism>
<accession>A0A2P5Z3A4</accession>
<dbReference type="GO" id="GO:0008168">
    <property type="term" value="F:methyltransferase activity"/>
    <property type="evidence" value="ECO:0007669"/>
    <property type="project" value="UniProtKB-KW"/>
</dbReference>
<evidence type="ECO:0000313" key="4">
    <source>
        <dbReference type="EMBL" id="PPU82212.1"/>
    </source>
</evidence>
<keyword evidence="4" id="KW-0808">Transferase</keyword>
<dbReference type="GO" id="GO:0009307">
    <property type="term" value="P:DNA restriction-modification system"/>
    <property type="evidence" value="ECO:0007669"/>
    <property type="project" value="UniProtKB-KW"/>
</dbReference>
<comment type="caution">
    <text evidence="4">The sequence shown here is derived from an EMBL/GenBank/DDBJ whole genome shotgun (WGS) entry which is preliminary data.</text>
</comment>
<keyword evidence="2" id="KW-0680">Restriction system</keyword>
<gene>
    <name evidence="4" type="ORF">XsacCFBP4641_10860</name>
</gene>
<evidence type="ECO:0000259" key="3">
    <source>
        <dbReference type="Pfam" id="PF12161"/>
    </source>
</evidence>
<evidence type="ECO:0000256" key="1">
    <source>
        <dbReference type="ARBA" id="ARBA00006594"/>
    </source>
</evidence>
<dbReference type="Pfam" id="PF12161">
    <property type="entry name" value="HsdM_N"/>
    <property type="match status" value="1"/>
</dbReference>
<dbReference type="Proteomes" id="UP000247346">
    <property type="component" value="Unassembled WGS sequence"/>
</dbReference>
<dbReference type="GO" id="GO:0032259">
    <property type="term" value="P:methylation"/>
    <property type="evidence" value="ECO:0007669"/>
    <property type="project" value="UniProtKB-KW"/>
</dbReference>
<name>A0A2P5Z3A4_9XANT</name>
<dbReference type="AlphaFoldDB" id="A0A2P5Z3A4"/>
<dbReference type="EMBL" id="MDEK01000009">
    <property type="protein sequence ID" value="PPU82212.1"/>
    <property type="molecule type" value="Genomic_DNA"/>
</dbReference>
<comment type="similarity">
    <text evidence="1">Belongs to the N(4)/N(6)-methyltransferase family.</text>
</comment>